<dbReference type="InterPro" id="IPR036236">
    <property type="entry name" value="Znf_C2H2_sf"/>
</dbReference>
<feature type="binding site" evidence="13">
    <location>
        <position position="285"/>
    </location>
    <ligand>
        <name>Zn(2+)</name>
        <dbReference type="ChEBI" id="CHEBI:29105"/>
    </ligand>
</feature>
<feature type="domain" description="C2H2-type" evidence="15">
    <location>
        <begin position="522"/>
        <end position="549"/>
    </location>
</feature>
<dbReference type="SMART" id="SM00980">
    <property type="entry name" value="THAP"/>
    <property type="match status" value="1"/>
</dbReference>
<feature type="domain" description="C2H2-type" evidence="15">
    <location>
        <begin position="714"/>
        <end position="741"/>
    </location>
</feature>
<dbReference type="Pfam" id="PF05485">
    <property type="entry name" value="THAP"/>
    <property type="match status" value="1"/>
</dbReference>
<dbReference type="SMART" id="SM00868">
    <property type="entry name" value="zf-AD"/>
    <property type="match status" value="1"/>
</dbReference>
<feature type="domain" description="C2H2-type" evidence="15">
    <location>
        <begin position="398"/>
        <end position="426"/>
    </location>
</feature>
<dbReference type="GO" id="GO:0000978">
    <property type="term" value="F:RNA polymerase II cis-regulatory region sequence-specific DNA binding"/>
    <property type="evidence" value="ECO:0007669"/>
    <property type="project" value="TreeGrafter"/>
</dbReference>
<evidence type="ECO:0000256" key="9">
    <source>
        <dbReference type="ARBA" id="ARBA00023242"/>
    </source>
</evidence>
<keyword evidence="3" id="KW-0677">Repeat</keyword>
<proteinExistence type="inferred from homology"/>
<dbReference type="SUPFAM" id="SSF57667">
    <property type="entry name" value="beta-beta-alpha zinc fingers"/>
    <property type="match status" value="7"/>
</dbReference>
<protein>
    <recommendedName>
        <fullName evidence="19">Protein krueppel</fullName>
    </recommendedName>
</protein>
<evidence type="ECO:0000256" key="12">
    <source>
        <dbReference type="PROSITE-ProRule" id="PRU00309"/>
    </source>
</evidence>
<feature type="domain" description="C2H2-type" evidence="15">
    <location>
        <begin position="486"/>
        <end position="513"/>
    </location>
</feature>
<dbReference type="InterPro" id="IPR050527">
    <property type="entry name" value="Snail/Krueppel_Znf"/>
</dbReference>
<dbReference type="PROSITE" id="PS51915">
    <property type="entry name" value="ZAD"/>
    <property type="match status" value="1"/>
</dbReference>
<organism evidence="18">
    <name type="scientific">Clastoptera arizonana</name>
    <name type="common">Arizona spittle bug</name>
    <dbReference type="NCBI Taxonomy" id="38151"/>
    <lineage>
        <taxon>Eukaryota</taxon>
        <taxon>Metazoa</taxon>
        <taxon>Ecdysozoa</taxon>
        <taxon>Arthropoda</taxon>
        <taxon>Hexapoda</taxon>
        <taxon>Insecta</taxon>
        <taxon>Pterygota</taxon>
        <taxon>Neoptera</taxon>
        <taxon>Paraneoptera</taxon>
        <taxon>Hemiptera</taxon>
        <taxon>Auchenorrhyncha</taxon>
        <taxon>Cercopoidea</taxon>
        <taxon>Clastopteridae</taxon>
        <taxon>Clastoptera</taxon>
    </lineage>
</organism>
<evidence type="ECO:0000259" key="17">
    <source>
        <dbReference type="PROSITE" id="PS51915"/>
    </source>
</evidence>
<dbReference type="InterPro" id="IPR038441">
    <property type="entry name" value="THAP_Znf_sf"/>
</dbReference>
<dbReference type="InterPro" id="IPR006612">
    <property type="entry name" value="THAP_Znf"/>
</dbReference>
<evidence type="ECO:0000256" key="11">
    <source>
        <dbReference type="PROSITE-ProRule" id="PRU00042"/>
    </source>
</evidence>
<keyword evidence="8" id="KW-0804">Transcription</keyword>
<dbReference type="GO" id="GO:0008270">
    <property type="term" value="F:zinc ion binding"/>
    <property type="evidence" value="ECO:0007669"/>
    <property type="project" value="UniProtKB-UniRule"/>
</dbReference>
<feature type="domain" description="C2H2-type" evidence="15">
    <location>
        <begin position="686"/>
        <end position="713"/>
    </location>
</feature>
<gene>
    <name evidence="18" type="ORF">g.24694</name>
</gene>
<evidence type="ECO:0000256" key="2">
    <source>
        <dbReference type="ARBA" id="ARBA00022723"/>
    </source>
</evidence>
<evidence type="ECO:0000256" key="10">
    <source>
        <dbReference type="ARBA" id="ARBA00037948"/>
    </source>
</evidence>
<feature type="domain" description="C2H2-type" evidence="15">
    <location>
        <begin position="770"/>
        <end position="801"/>
    </location>
</feature>
<keyword evidence="6" id="KW-0805">Transcription regulation</keyword>
<dbReference type="PROSITE" id="PS50157">
    <property type="entry name" value="ZINC_FINGER_C2H2_2"/>
    <property type="match status" value="12"/>
</dbReference>
<dbReference type="InterPro" id="IPR013087">
    <property type="entry name" value="Znf_C2H2_type"/>
</dbReference>
<dbReference type="FunFam" id="3.30.160.60:FF:000065">
    <property type="entry name" value="B-cell CLL/lymphoma 6, member B"/>
    <property type="match status" value="1"/>
</dbReference>
<evidence type="ECO:0000256" key="13">
    <source>
        <dbReference type="PROSITE-ProRule" id="PRU01263"/>
    </source>
</evidence>
<dbReference type="InterPro" id="IPR012934">
    <property type="entry name" value="Znf_AD"/>
</dbReference>
<keyword evidence="5 13" id="KW-0862">Zinc</keyword>
<dbReference type="PROSITE" id="PS00028">
    <property type="entry name" value="ZINC_FINGER_C2H2_1"/>
    <property type="match status" value="12"/>
</dbReference>
<keyword evidence="9" id="KW-0539">Nucleus</keyword>
<name>A0A1B6CR51_9HEMI</name>
<feature type="domain" description="ZAD" evidence="17">
    <location>
        <begin position="236"/>
        <end position="312"/>
    </location>
</feature>
<feature type="domain" description="C2H2-type" evidence="15">
    <location>
        <begin position="742"/>
        <end position="769"/>
    </location>
</feature>
<evidence type="ECO:0008006" key="19">
    <source>
        <dbReference type="Google" id="ProtNLM"/>
    </source>
</evidence>
<dbReference type="FunFam" id="3.30.160.60:FF:000005">
    <property type="entry name" value="Zinc finger protein 14 homolog"/>
    <property type="match status" value="1"/>
</dbReference>
<feature type="domain" description="C2H2-type" evidence="15">
    <location>
        <begin position="581"/>
        <end position="608"/>
    </location>
</feature>
<feature type="region of interest" description="Disordered" evidence="14">
    <location>
        <begin position="371"/>
        <end position="390"/>
    </location>
</feature>
<reference evidence="18" key="1">
    <citation type="submission" date="2015-12" db="EMBL/GenBank/DDBJ databases">
        <title>De novo transcriptome assembly of four potential Pierce s Disease insect vectors from Arizona vineyards.</title>
        <authorList>
            <person name="Tassone E.E."/>
        </authorList>
    </citation>
    <scope>NUCLEOTIDE SEQUENCE</scope>
</reference>
<evidence type="ECO:0000259" key="16">
    <source>
        <dbReference type="PROSITE" id="PS50950"/>
    </source>
</evidence>
<keyword evidence="4 11" id="KW-0863">Zinc-finger</keyword>
<dbReference type="AlphaFoldDB" id="A0A1B6CR51"/>
<evidence type="ECO:0000256" key="1">
    <source>
        <dbReference type="ARBA" id="ARBA00004123"/>
    </source>
</evidence>
<evidence type="ECO:0000256" key="8">
    <source>
        <dbReference type="ARBA" id="ARBA00023163"/>
    </source>
</evidence>
<feature type="binding site" evidence="13">
    <location>
        <position position="241"/>
    </location>
    <ligand>
        <name>Zn(2+)</name>
        <dbReference type="ChEBI" id="CHEBI:29105"/>
    </ligand>
</feature>
<feature type="binding site" evidence="13">
    <location>
        <position position="238"/>
    </location>
    <ligand>
        <name>Zn(2+)</name>
        <dbReference type="ChEBI" id="CHEBI:29105"/>
    </ligand>
</feature>
<keyword evidence="2 13" id="KW-0479">Metal-binding</keyword>
<feature type="domain" description="THAP-type" evidence="16">
    <location>
        <begin position="1"/>
        <end position="79"/>
    </location>
</feature>
<accession>A0A1B6CR51</accession>
<dbReference type="EMBL" id="GEDC01021262">
    <property type="protein sequence ID" value="JAS16036.1"/>
    <property type="molecule type" value="Transcribed_RNA"/>
</dbReference>
<dbReference type="GO" id="GO:0000981">
    <property type="term" value="F:DNA-binding transcription factor activity, RNA polymerase II-specific"/>
    <property type="evidence" value="ECO:0007669"/>
    <property type="project" value="TreeGrafter"/>
</dbReference>
<dbReference type="Gene3D" id="3.30.160.60">
    <property type="entry name" value="Classic Zinc Finger"/>
    <property type="match status" value="9"/>
</dbReference>
<dbReference type="Pfam" id="PF00096">
    <property type="entry name" value="zf-C2H2"/>
    <property type="match status" value="6"/>
</dbReference>
<comment type="similarity">
    <text evidence="10">Belongs to the snail C2H2-type zinc-finger protein family.</text>
</comment>
<dbReference type="PANTHER" id="PTHR24388">
    <property type="entry name" value="ZINC FINGER PROTEIN"/>
    <property type="match status" value="1"/>
</dbReference>
<evidence type="ECO:0000259" key="15">
    <source>
        <dbReference type="PROSITE" id="PS50157"/>
    </source>
</evidence>
<evidence type="ECO:0000256" key="7">
    <source>
        <dbReference type="ARBA" id="ARBA00023125"/>
    </source>
</evidence>
<dbReference type="FunFam" id="3.30.160.60:FF:000145">
    <property type="entry name" value="Zinc finger protein 574"/>
    <property type="match status" value="1"/>
</dbReference>
<dbReference type="Gene3D" id="6.20.210.20">
    <property type="entry name" value="THAP domain"/>
    <property type="match status" value="1"/>
</dbReference>
<evidence type="ECO:0000313" key="18">
    <source>
        <dbReference type="EMBL" id="JAS16036.1"/>
    </source>
</evidence>
<feature type="domain" description="C2H2-type" evidence="15">
    <location>
        <begin position="609"/>
        <end position="636"/>
    </location>
</feature>
<dbReference type="SMART" id="SM00692">
    <property type="entry name" value="DM3"/>
    <property type="match status" value="1"/>
</dbReference>
<dbReference type="SUPFAM" id="SSF57716">
    <property type="entry name" value="Glucocorticoid receptor-like (DNA-binding domain)"/>
    <property type="match status" value="2"/>
</dbReference>
<evidence type="ECO:0000256" key="14">
    <source>
        <dbReference type="SAM" id="MobiDB-lite"/>
    </source>
</evidence>
<keyword evidence="7 12" id="KW-0238">DNA-binding</keyword>
<sequence>MLTKTCAVAGCDRTSELPEMSFFSFPKNKTVFYQWIRFISEPITHDLANKYICSAHFPDEDFFDDNREHLRDNAVPSLFDEETISLMKENHCSLNNDIEVYKDDIQDNYIKEEDVQYIKEEEVEFVEDSILEIEIEADTSSCDECNSNNIESSDVVSDPTKKNIHNEHDFQNTIVEIDGSGLIDENTIVEIVTDDAINKTILTKQNQIFSKKNIKEPDSNKEIIRLSSCQDSTTCDLCRLCTKQIEDDKIHIFSQDETSVQLIEMVKVIMPGKVNENDGLPNSICMPCLHKLKECYDLTMMFLTADAYFRNKEFITLPRPIEQKGNHYQKNPEEQLNENATFEKNNSNHVLFIKNPEDLKKDMALNHNLTSINENSSNNTSENESNSNTLVTSSSDKHLCSSCHDTFNSSVELTLHKYTMHKSAKANGLYNCPICPLVFSMLQALKLHVQQRHSKICKLYKCGDCKVVFRTQQLLDNHKKKIHKKYDCEICGKKFSYQIALKRHMHRHSINNEESLDEEKPYSCWICGKTYRLESNLNNHIQNHFGVQTQDYPCLVCGRRLPSISELYEHIQSHKDKEKHYKCSKCNKTYVTKSLLQQHRLFHSTEKLYMCEVCGKAFKKSSTLHRHRESHRYIKEEPNIVDQTDNFPDTQIESKVYECEVCGKNLLSSLSYKYHLSRHTGNKKPFDCEICGMTFAKVHGYRTHILIHKGEYPFVCEKCGKGFRTKRTLQQHEVVHTDERPYSCNSCHLAFKRMDSLYMHQAVHSGKRPFSCTMCAKTFVRKQDTRTHLIRYHKMHNSEVDLYILKEVEGETYDYEVEGIYGEEEYFTEYVAIENSLEVETSVTS</sequence>
<dbReference type="Pfam" id="PF07776">
    <property type="entry name" value="zf-AD"/>
    <property type="match status" value="1"/>
</dbReference>
<evidence type="ECO:0000256" key="5">
    <source>
        <dbReference type="ARBA" id="ARBA00022833"/>
    </source>
</evidence>
<feature type="domain" description="C2H2-type" evidence="15">
    <location>
        <begin position="460"/>
        <end position="483"/>
    </location>
</feature>
<feature type="binding site" evidence="13">
    <location>
        <position position="288"/>
    </location>
    <ligand>
        <name>Zn(2+)</name>
        <dbReference type="ChEBI" id="CHEBI:29105"/>
    </ligand>
</feature>
<dbReference type="GO" id="GO:0005634">
    <property type="term" value="C:nucleus"/>
    <property type="evidence" value="ECO:0007669"/>
    <property type="project" value="UniProtKB-SubCell"/>
</dbReference>
<evidence type="ECO:0000256" key="4">
    <source>
        <dbReference type="ARBA" id="ARBA00022771"/>
    </source>
</evidence>
<evidence type="ECO:0000256" key="6">
    <source>
        <dbReference type="ARBA" id="ARBA00023015"/>
    </source>
</evidence>
<dbReference type="SMART" id="SM00355">
    <property type="entry name" value="ZnF_C2H2"/>
    <property type="match status" value="13"/>
</dbReference>
<dbReference type="PROSITE" id="PS50950">
    <property type="entry name" value="ZF_THAP"/>
    <property type="match status" value="1"/>
</dbReference>
<feature type="domain" description="C2H2-type" evidence="15">
    <location>
        <begin position="657"/>
        <end position="684"/>
    </location>
</feature>
<feature type="domain" description="C2H2-type" evidence="15">
    <location>
        <begin position="552"/>
        <end position="579"/>
    </location>
</feature>
<comment type="subcellular location">
    <subcellularLocation>
        <location evidence="1">Nucleus</location>
    </subcellularLocation>
</comment>
<dbReference type="Pfam" id="PF13912">
    <property type="entry name" value="zf-C2H2_6"/>
    <property type="match status" value="2"/>
</dbReference>
<dbReference type="PANTHER" id="PTHR24388:SF54">
    <property type="entry name" value="PROTEIN ESCARGOT"/>
    <property type="match status" value="1"/>
</dbReference>
<evidence type="ECO:0000256" key="3">
    <source>
        <dbReference type="ARBA" id="ARBA00022737"/>
    </source>
</evidence>
<dbReference type="FunFam" id="3.30.160.60:FF:000621">
    <property type="entry name" value="FLT3-interacting zinc finger 1"/>
    <property type="match status" value="1"/>
</dbReference>
<dbReference type="Gene3D" id="3.40.1800.20">
    <property type="match status" value="1"/>
</dbReference>